<dbReference type="PANTHER" id="PTHR35984:SF1">
    <property type="entry name" value="PERIPLASMIC SERINE PROTEASE"/>
    <property type="match status" value="1"/>
</dbReference>
<dbReference type="Gene3D" id="3.90.226.10">
    <property type="entry name" value="2-enoyl-CoA Hydratase, Chain A, domain 1"/>
    <property type="match status" value="1"/>
</dbReference>
<dbReference type="Proteomes" id="UP000311605">
    <property type="component" value="Unassembled WGS sequence"/>
</dbReference>
<dbReference type="AlphaFoldDB" id="A0A5C4XSV7"/>
<reference evidence="2 3" key="1">
    <citation type="submission" date="2019-06" db="EMBL/GenBank/DDBJ databases">
        <title>The draft genome of Rhizobium smilacinae PTYR-5.</title>
        <authorList>
            <person name="Liu L."/>
            <person name="Li L."/>
            <person name="Zhang X."/>
        </authorList>
    </citation>
    <scope>NUCLEOTIDE SEQUENCE [LARGE SCALE GENOMIC DNA]</scope>
    <source>
        <strain evidence="2 3">PTYR-5</strain>
    </source>
</reference>
<dbReference type="RefSeq" id="WP_139675878.1">
    <property type="nucleotide sequence ID" value="NZ_VDMN01000001.1"/>
</dbReference>
<accession>A0A5C4XSV7</accession>
<comment type="caution">
    <text evidence="2">The sequence shown here is derived from an EMBL/GenBank/DDBJ whole genome shotgun (WGS) entry which is preliminary data.</text>
</comment>
<sequence length="282" mass="30968">MSGTEDKASPAEQAKFPRGKSLPSQSPLFWVQQKDRYLRQLIISDIEEMTGRRLVVYFANRFRNESMINAGDIPYVAELLGDIGGAPTDLLLETNGGETDATEAIVSLLQSMVPDLRVIVVNAAKSNGTMICLAAREIIMGPTSELGPIDPHLNGVPASILIEAPIAQQNYPLHRLAAYAIMQTKKLATSLLQTGMLAGKQPQEVSAVVEALSTKNVFHSHGSVVDHREAKTLGLAVNYLPEHDELWKRVWLLHCMYAQDITTMNYLKIFEGRARSTSVAAK</sequence>
<protein>
    <recommendedName>
        <fullName evidence="4">Serine dehydrogenase proteinase</fullName>
    </recommendedName>
</protein>
<dbReference type="InterPro" id="IPR029045">
    <property type="entry name" value="ClpP/crotonase-like_dom_sf"/>
</dbReference>
<dbReference type="InterPro" id="IPR002825">
    <property type="entry name" value="Pept_S49_ser-pept_pro"/>
</dbReference>
<organism evidence="2 3">
    <name type="scientific">Aliirhizobium smilacinae</name>
    <dbReference type="NCBI Taxonomy" id="1395944"/>
    <lineage>
        <taxon>Bacteria</taxon>
        <taxon>Pseudomonadati</taxon>
        <taxon>Pseudomonadota</taxon>
        <taxon>Alphaproteobacteria</taxon>
        <taxon>Hyphomicrobiales</taxon>
        <taxon>Rhizobiaceae</taxon>
        <taxon>Aliirhizobium</taxon>
    </lineage>
</organism>
<dbReference type="PANTHER" id="PTHR35984">
    <property type="entry name" value="PERIPLASMIC SERINE PROTEASE"/>
    <property type="match status" value="1"/>
</dbReference>
<dbReference type="EMBL" id="VDMN01000001">
    <property type="protein sequence ID" value="TNM66485.1"/>
    <property type="molecule type" value="Genomic_DNA"/>
</dbReference>
<dbReference type="OrthoDB" id="9806253at2"/>
<evidence type="ECO:0000313" key="3">
    <source>
        <dbReference type="Proteomes" id="UP000311605"/>
    </source>
</evidence>
<evidence type="ECO:0000313" key="2">
    <source>
        <dbReference type="EMBL" id="TNM66485.1"/>
    </source>
</evidence>
<dbReference type="GO" id="GO:0016020">
    <property type="term" value="C:membrane"/>
    <property type="evidence" value="ECO:0007669"/>
    <property type="project" value="InterPro"/>
</dbReference>
<evidence type="ECO:0008006" key="4">
    <source>
        <dbReference type="Google" id="ProtNLM"/>
    </source>
</evidence>
<gene>
    <name evidence="2" type="ORF">FHP24_09890</name>
</gene>
<feature type="region of interest" description="Disordered" evidence="1">
    <location>
        <begin position="1"/>
        <end position="23"/>
    </location>
</feature>
<dbReference type="Pfam" id="PF01972">
    <property type="entry name" value="SDH_protease"/>
    <property type="match status" value="1"/>
</dbReference>
<proteinExistence type="predicted"/>
<keyword evidence="3" id="KW-1185">Reference proteome</keyword>
<dbReference type="SUPFAM" id="SSF52096">
    <property type="entry name" value="ClpP/crotonase"/>
    <property type="match status" value="1"/>
</dbReference>
<name>A0A5C4XSV7_9HYPH</name>
<evidence type="ECO:0000256" key="1">
    <source>
        <dbReference type="SAM" id="MobiDB-lite"/>
    </source>
</evidence>